<evidence type="ECO:0008006" key="3">
    <source>
        <dbReference type="Google" id="ProtNLM"/>
    </source>
</evidence>
<protein>
    <recommendedName>
        <fullName evidence="3">Secreted protein</fullName>
    </recommendedName>
</protein>
<sequence>MQCVVCTSAVGVTTSLVVCGLVQLSAVRSGTRALAPVVHARCLAAHPSSASLTVRFSGRDTRHSGCHSRRWRTPEDYEVGESEVLRYRTPTSMS</sequence>
<organism evidence="1 2">
    <name type="scientific">Pleurodeles waltl</name>
    <name type="common">Iberian ribbed newt</name>
    <dbReference type="NCBI Taxonomy" id="8319"/>
    <lineage>
        <taxon>Eukaryota</taxon>
        <taxon>Metazoa</taxon>
        <taxon>Chordata</taxon>
        <taxon>Craniata</taxon>
        <taxon>Vertebrata</taxon>
        <taxon>Euteleostomi</taxon>
        <taxon>Amphibia</taxon>
        <taxon>Batrachia</taxon>
        <taxon>Caudata</taxon>
        <taxon>Salamandroidea</taxon>
        <taxon>Salamandridae</taxon>
        <taxon>Pleurodelinae</taxon>
        <taxon>Pleurodeles</taxon>
    </lineage>
</organism>
<reference evidence="1" key="1">
    <citation type="journal article" date="2022" name="bioRxiv">
        <title>Sequencing and chromosome-scale assembly of the giantPleurodeles waltlgenome.</title>
        <authorList>
            <person name="Brown T."/>
            <person name="Elewa A."/>
            <person name="Iarovenko S."/>
            <person name="Subramanian E."/>
            <person name="Araus A.J."/>
            <person name="Petzold A."/>
            <person name="Susuki M."/>
            <person name="Suzuki K.-i.T."/>
            <person name="Hayashi T."/>
            <person name="Toyoda A."/>
            <person name="Oliveira C."/>
            <person name="Osipova E."/>
            <person name="Leigh N.D."/>
            <person name="Simon A."/>
            <person name="Yun M.H."/>
        </authorList>
    </citation>
    <scope>NUCLEOTIDE SEQUENCE</scope>
    <source>
        <strain evidence="1">20211129_DDA</strain>
        <tissue evidence="1">Liver</tissue>
    </source>
</reference>
<dbReference type="Proteomes" id="UP001066276">
    <property type="component" value="Chromosome 6"/>
</dbReference>
<name>A0AAV7QPA9_PLEWA</name>
<dbReference type="EMBL" id="JANPWB010000010">
    <property type="protein sequence ID" value="KAJ1141968.1"/>
    <property type="molecule type" value="Genomic_DNA"/>
</dbReference>
<dbReference type="AlphaFoldDB" id="A0AAV7QPA9"/>
<comment type="caution">
    <text evidence="1">The sequence shown here is derived from an EMBL/GenBank/DDBJ whole genome shotgun (WGS) entry which is preliminary data.</text>
</comment>
<gene>
    <name evidence="1" type="ORF">NDU88_008296</name>
</gene>
<accession>A0AAV7QPA9</accession>
<evidence type="ECO:0000313" key="1">
    <source>
        <dbReference type="EMBL" id="KAJ1141968.1"/>
    </source>
</evidence>
<keyword evidence="2" id="KW-1185">Reference proteome</keyword>
<proteinExistence type="predicted"/>
<evidence type="ECO:0000313" key="2">
    <source>
        <dbReference type="Proteomes" id="UP001066276"/>
    </source>
</evidence>